<protein>
    <recommendedName>
        <fullName evidence="5">DUF3298 domain-containing protein</fullName>
    </recommendedName>
</protein>
<dbReference type="EMBL" id="JAGETZ010000003">
    <property type="protein sequence ID" value="MBO2009143.1"/>
    <property type="molecule type" value="Genomic_DNA"/>
</dbReference>
<organism evidence="3 4">
    <name type="scientific">Hymenobacter negativus</name>
    <dbReference type="NCBI Taxonomy" id="2795026"/>
    <lineage>
        <taxon>Bacteria</taxon>
        <taxon>Pseudomonadati</taxon>
        <taxon>Bacteroidota</taxon>
        <taxon>Cytophagia</taxon>
        <taxon>Cytophagales</taxon>
        <taxon>Hymenobacteraceae</taxon>
        <taxon>Hymenobacter</taxon>
    </lineage>
</organism>
<accession>A0ABS3QDT4</accession>
<dbReference type="RefSeq" id="WP_208174762.1">
    <property type="nucleotide sequence ID" value="NZ_JAGETZ010000003.1"/>
</dbReference>
<comment type="caution">
    <text evidence="3">The sequence shown here is derived from an EMBL/GenBank/DDBJ whole genome shotgun (WGS) entry which is preliminary data.</text>
</comment>
<name>A0ABS3QDT4_9BACT</name>
<evidence type="ECO:0000313" key="3">
    <source>
        <dbReference type="EMBL" id="MBO2009143.1"/>
    </source>
</evidence>
<evidence type="ECO:0000256" key="1">
    <source>
        <dbReference type="SAM" id="MobiDB-lite"/>
    </source>
</evidence>
<evidence type="ECO:0000313" key="4">
    <source>
        <dbReference type="Proteomes" id="UP000664369"/>
    </source>
</evidence>
<proteinExistence type="predicted"/>
<dbReference type="Proteomes" id="UP000664369">
    <property type="component" value="Unassembled WGS sequence"/>
</dbReference>
<keyword evidence="4" id="KW-1185">Reference proteome</keyword>
<feature type="region of interest" description="Disordered" evidence="1">
    <location>
        <begin position="25"/>
        <end position="58"/>
    </location>
</feature>
<feature type="signal peptide" evidence="2">
    <location>
        <begin position="1"/>
        <end position="21"/>
    </location>
</feature>
<gene>
    <name evidence="3" type="ORF">J4E00_08765</name>
</gene>
<evidence type="ECO:0000256" key="2">
    <source>
        <dbReference type="SAM" id="SignalP"/>
    </source>
</evidence>
<dbReference type="PROSITE" id="PS51257">
    <property type="entry name" value="PROKAR_LIPOPROTEIN"/>
    <property type="match status" value="1"/>
</dbReference>
<sequence length="415" mass="46531">MKRTRAGWQLAGGLLLVAALASCQPERPKKEPARMATKPEPAQPRAGQLQEASYPDTSVTVTPTPVVAAEPEETLKCPSQQSGFVSNPALRRRWVVRRYVGTIGGQAATAVLQWQNPDSITGSFYMHRGSREKDLFFYRKHPGQVVLEVGAEDSQSQWRLSSAISTMLAGTWQGDGHSQRIVMRESYAQAVRYTFKPLLLVGSGLASYHCEQPWERHNFLVVLSPPAGRAALRRRLAPSLAARHRQIQADYQGDCKMWYEDQVRLNDFDLLSYQTSYTENPIGGTVSDGTTSWLVDLRTSKFLTIASQLQPGYALPLRRLLSKHLLHDEQFADYTSDNRWEWHDARQNPSQLVSLPDIGEDDGGALTLTVDGLEATYGSQMLRRWGTSVIIPYRELRPLVRPGTPLARMLAARRM</sequence>
<evidence type="ECO:0008006" key="5">
    <source>
        <dbReference type="Google" id="ProtNLM"/>
    </source>
</evidence>
<reference evidence="3 4" key="1">
    <citation type="submission" date="2021-03" db="EMBL/GenBank/DDBJ databases">
        <authorList>
            <person name="Kim M.K."/>
        </authorList>
    </citation>
    <scope>NUCLEOTIDE SEQUENCE [LARGE SCALE GENOMIC DNA]</scope>
    <source>
        <strain evidence="3 4">BT442</strain>
    </source>
</reference>
<feature type="chain" id="PRO_5046936655" description="DUF3298 domain-containing protein" evidence="2">
    <location>
        <begin position="22"/>
        <end position="415"/>
    </location>
</feature>
<keyword evidence="2" id="KW-0732">Signal</keyword>